<proteinExistence type="predicted"/>
<name>A0A0G0M0Q9_9BACT</name>
<dbReference type="EMBL" id="LBUP01000001">
    <property type="protein sequence ID" value="KKQ67224.1"/>
    <property type="molecule type" value="Genomic_DNA"/>
</dbReference>
<accession>A0A0G0M0Q9</accession>
<dbReference type="Gene3D" id="3.40.50.12580">
    <property type="match status" value="1"/>
</dbReference>
<evidence type="ECO:0008006" key="3">
    <source>
        <dbReference type="Google" id="ProtNLM"/>
    </source>
</evidence>
<reference evidence="1 2" key="1">
    <citation type="journal article" date="2015" name="Nature">
        <title>rRNA introns, odd ribosomes, and small enigmatic genomes across a large radiation of phyla.</title>
        <authorList>
            <person name="Brown C.T."/>
            <person name="Hug L.A."/>
            <person name="Thomas B.C."/>
            <person name="Sharon I."/>
            <person name="Castelle C.J."/>
            <person name="Singh A."/>
            <person name="Wilkins M.J."/>
            <person name="Williams K.H."/>
            <person name="Banfield J.F."/>
        </authorList>
    </citation>
    <scope>NUCLEOTIDE SEQUENCE [LARGE SCALE GENOMIC DNA]</scope>
</reference>
<evidence type="ECO:0000313" key="2">
    <source>
        <dbReference type="Proteomes" id="UP000034235"/>
    </source>
</evidence>
<comment type="caution">
    <text evidence="1">The sequence shown here is derived from an EMBL/GenBank/DDBJ whole genome shotgun (WGS) entry which is preliminary data.</text>
</comment>
<dbReference type="InterPro" id="IPR043148">
    <property type="entry name" value="TagF_C"/>
</dbReference>
<organism evidence="1 2">
    <name type="scientific">Candidatus Daviesbacteria bacterium GW2011_GWA2_38_24</name>
    <dbReference type="NCBI Taxonomy" id="1618422"/>
    <lineage>
        <taxon>Bacteria</taxon>
        <taxon>Candidatus Daviesiibacteriota</taxon>
    </lineage>
</organism>
<gene>
    <name evidence="1" type="ORF">US86_C0001G0151</name>
</gene>
<dbReference type="AlphaFoldDB" id="A0A0G0M0Q9"/>
<protein>
    <recommendedName>
        <fullName evidence="3">Surface carbohydrate biosynthesis protein</fullName>
    </recommendedName>
</protein>
<sequence>MSDTDILVLIYPPEGRDPEAIIPLAWYLENVFQYKIKYGSIFDSRYLIDKYKPKALLLNNMSGSEFNVLACDYAYDKGVKVVSLTSEGLFREKDMGGFIWGNNYRKKLDWHLMFVWSKKFLSLSQEFLPQYKKSFLVSGSTGIDRYKIYSFMSKQKFLEKYNKKHYKKIVMYAGFTFGNFFNQNFLNQRNISKKESEFYRNEMLVVKNIIQSLIRNSPDILFILKQHPGEDSLHMEIDHDLRFDNVMIFDEQETLADLINVSDIYFVYRSTTAFEAYALNKPVINIFPTLDLKTVQSDQLGNCVVRTYLEGQSVIKEYFKTGKIKEFEKKENLRKKIISENIGSDDGLNSFRVATKIHKFMSKQNTLVNNYFSWRGLIIHIILKWNKLLFLLPRFRHSDILEKYNNFNDFYKLKLVYKPQIEKHYLRNIKKKQIAVEKLKDFR</sequence>
<dbReference type="Proteomes" id="UP000034235">
    <property type="component" value="Unassembled WGS sequence"/>
</dbReference>
<dbReference type="NCBIfam" id="NF046086">
    <property type="entry name" value="BFO_1060_trans"/>
    <property type="match status" value="1"/>
</dbReference>
<dbReference type="SUPFAM" id="SSF53756">
    <property type="entry name" value="UDP-Glycosyltransferase/glycogen phosphorylase"/>
    <property type="match status" value="1"/>
</dbReference>
<evidence type="ECO:0000313" key="1">
    <source>
        <dbReference type="EMBL" id="KKQ67224.1"/>
    </source>
</evidence>